<feature type="transmembrane region" description="Helical" evidence="1">
    <location>
        <begin position="212"/>
        <end position="232"/>
    </location>
</feature>
<feature type="domain" description="EamA" evidence="2">
    <location>
        <begin position="8"/>
        <end position="139"/>
    </location>
</feature>
<dbReference type="EMBL" id="CP049362">
    <property type="protein sequence ID" value="QXX79321.1"/>
    <property type="molecule type" value="Genomic_DNA"/>
</dbReference>
<evidence type="ECO:0000313" key="3">
    <source>
        <dbReference type="EMBL" id="QXX79321.1"/>
    </source>
</evidence>
<dbReference type="SUPFAM" id="SSF103481">
    <property type="entry name" value="Multidrug resistance efflux transporter EmrE"/>
    <property type="match status" value="2"/>
</dbReference>
<feature type="transmembrane region" description="Helical" evidence="1">
    <location>
        <begin position="34"/>
        <end position="55"/>
    </location>
</feature>
<keyword evidence="4" id="KW-1185">Reference proteome</keyword>
<proteinExistence type="predicted"/>
<keyword evidence="1" id="KW-0472">Membrane</keyword>
<dbReference type="RefSeq" id="WP_003799609.1">
    <property type="nucleotide sequence ID" value="NZ_CP049362.1"/>
</dbReference>
<feature type="transmembrane region" description="Helical" evidence="1">
    <location>
        <begin position="152"/>
        <end position="173"/>
    </location>
</feature>
<evidence type="ECO:0000256" key="1">
    <source>
        <dbReference type="SAM" id="Phobius"/>
    </source>
</evidence>
<accession>A0ABX8STJ0</accession>
<feature type="domain" description="EamA" evidence="2">
    <location>
        <begin position="154"/>
        <end position="283"/>
    </location>
</feature>
<dbReference type="InterPro" id="IPR000620">
    <property type="entry name" value="EamA_dom"/>
</dbReference>
<feature type="transmembrane region" description="Helical" evidence="1">
    <location>
        <begin position="99"/>
        <end position="117"/>
    </location>
</feature>
<keyword evidence="1" id="KW-0812">Transmembrane</keyword>
<organism evidence="3 4">
    <name type="scientific">Alcaligenes ammonioxydans</name>
    <dbReference type="NCBI Taxonomy" id="2582914"/>
    <lineage>
        <taxon>Bacteria</taxon>
        <taxon>Pseudomonadati</taxon>
        <taxon>Pseudomonadota</taxon>
        <taxon>Betaproteobacteria</taxon>
        <taxon>Burkholderiales</taxon>
        <taxon>Alcaligenaceae</taxon>
        <taxon>Alcaligenes</taxon>
    </lineage>
</organism>
<feature type="transmembrane region" description="Helical" evidence="1">
    <location>
        <begin position="126"/>
        <end position="146"/>
    </location>
</feature>
<keyword evidence="1" id="KW-1133">Transmembrane helix</keyword>
<dbReference type="Proteomes" id="UP000826050">
    <property type="component" value="Chromosome"/>
</dbReference>
<feature type="transmembrane region" description="Helical" evidence="1">
    <location>
        <begin position="180"/>
        <end position="200"/>
    </location>
</feature>
<protein>
    <submittedName>
        <fullName evidence="3">EamA family transporter</fullName>
    </submittedName>
</protein>
<name>A0ABX8STJ0_9BURK</name>
<dbReference type="InterPro" id="IPR037185">
    <property type="entry name" value="EmrE-like"/>
</dbReference>
<dbReference type="PANTHER" id="PTHR22911:SF102">
    <property type="entry name" value="MEMBRANE PROTEIN"/>
    <property type="match status" value="1"/>
</dbReference>
<feature type="transmembrane region" description="Helical" evidence="1">
    <location>
        <begin position="67"/>
        <end position="87"/>
    </location>
</feature>
<feature type="transmembrane region" description="Helical" evidence="1">
    <location>
        <begin position="244"/>
        <end position="263"/>
    </location>
</feature>
<sequence>MPNNDKNKGLIELLLAMIMMGTVGLFVIESGQNAYNVVFYRCLLGSVFLLIYCLASKKFSDSQLTARNLMLIIASGIFLVFNWALLFESFKVASISTSTTIYHTQPFFFLIIWSVIFKEKTEKSKLFWMLIAFVGVALVADLAQTYDSLSFAQLWGTLLALSAAVLWALSAVLVKFLSQISPFIVTLIQLVVGIFVLFPFAELQTVGTITPTQWACLVTLGLVHTCLTYVLMYSSYKKLPASTIAIMTFIYPAVAIFIDYQFYDQSLNGFQIAGIFMIFLSSYASTQNLKFPFKLFSRQETQ</sequence>
<feature type="transmembrane region" description="Helical" evidence="1">
    <location>
        <begin position="9"/>
        <end position="28"/>
    </location>
</feature>
<gene>
    <name evidence="3" type="ORF">FE795_10010</name>
</gene>
<feature type="transmembrane region" description="Helical" evidence="1">
    <location>
        <begin position="269"/>
        <end position="286"/>
    </location>
</feature>
<evidence type="ECO:0000313" key="4">
    <source>
        <dbReference type="Proteomes" id="UP000826050"/>
    </source>
</evidence>
<evidence type="ECO:0000259" key="2">
    <source>
        <dbReference type="Pfam" id="PF00892"/>
    </source>
</evidence>
<reference evidence="3 4" key="1">
    <citation type="submission" date="2020-02" db="EMBL/GenBank/DDBJ databases">
        <title>Partial ammonium oxidation to N2 by heterotrophic bacteria.</title>
        <authorList>
            <person name="Wu M."/>
        </authorList>
    </citation>
    <scope>NUCLEOTIDE SEQUENCE [LARGE SCALE GENOMIC DNA]</scope>
    <source>
        <strain evidence="3 4">HO-1</strain>
    </source>
</reference>
<dbReference type="PANTHER" id="PTHR22911">
    <property type="entry name" value="ACYL-MALONYL CONDENSING ENZYME-RELATED"/>
    <property type="match status" value="1"/>
</dbReference>
<dbReference type="Pfam" id="PF00892">
    <property type="entry name" value="EamA"/>
    <property type="match status" value="2"/>
</dbReference>